<name>A0AAE1PTD5_9EUCA</name>
<sequence>MISLFLENSRRTSLAFRCFDAVVKRTLKDFIKHENIKRLRKIKSVLRYIQKQRQHGGRIIETVMLYMRSFLELCRRLKEVFRTFSGLSFSCESKVETPYTKCLKGFNRVYGDCMRIEIFSATCPIIITVRDVICPVLNLAMDILCSFPKFIKNAIKEIGKGLLGDLLETLKRDLHVKVEVESSFNHTINVSVTKAGYSDLVLESLFELFPSHDLVEALFNLVYTILIGLEMKQKMVTDFMDNMVGQMQEEVGSFERIKLCVICTQEIDDDDAKCPGCRRPADTGDVDDTLRLTPLQTLDTDDVLDLDMLFYPQDPYTNNYDWMASL</sequence>
<proteinExistence type="predicted"/>
<reference evidence="1" key="1">
    <citation type="submission" date="2023-11" db="EMBL/GenBank/DDBJ databases">
        <title>Genome assemblies of two species of porcelain crab, Petrolisthes cinctipes and Petrolisthes manimaculis (Anomura: Porcellanidae).</title>
        <authorList>
            <person name="Angst P."/>
        </authorList>
    </citation>
    <scope>NUCLEOTIDE SEQUENCE</scope>
    <source>
        <strain evidence="1">PB745_02</strain>
        <tissue evidence="1">Gill</tissue>
    </source>
</reference>
<dbReference type="InterPro" id="IPR051856">
    <property type="entry name" value="CSR-E3_Ligase_Protein"/>
</dbReference>
<organism evidence="1 2">
    <name type="scientific">Petrolisthes manimaculis</name>
    <dbReference type="NCBI Taxonomy" id="1843537"/>
    <lineage>
        <taxon>Eukaryota</taxon>
        <taxon>Metazoa</taxon>
        <taxon>Ecdysozoa</taxon>
        <taxon>Arthropoda</taxon>
        <taxon>Crustacea</taxon>
        <taxon>Multicrustacea</taxon>
        <taxon>Malacostraca</taxon>
        <taxon>Eumalacostraca</taxon>
        <taxon>Eucarida</taxon>
        <taxon>Decapoda</taxon>
        <taxon>Pleocyemata</taxon>
        <taxon>Anomura</taxon>
        <taxon>Galatheoidea</taxon>
        <taxon>Porcellanidae</taxon>
        <taxon>Petrolisthes</taxon>
    </lineage>
</organism>
<dbReference type="AlphaFoldDB" id="A0AAE1PTD5"/>
<accession>A0AAE1PTD5</accession>
<comment type="caution">
    <text evidence="1">The sequence shown here is derived from an EMBL/GenBank/DDBJ whole genome shotgun (WGS) entry which is preliminary data.</text>
</comment>
<evidence type="ECO:0000313" key="1">
    <source>
        <dbReference type="EMBL" id="KAK4314535.1"/>
    </source>
</evidence>
<dbReference type="Pfam" id="PF26039">
    <property type="entry name" value="Dcst2"/>
    <property type="match status" value="1"/>
</dbReference>
<evidence type="ECO:0000313" key="2">
    <source>
        <dbReference type="Proteomes" id="UP001292094"/>
    </source>
</evidence>
<dbReference type="EMBL" id="JAWZYT010001218">
    <property type="protein sequence ID" value="KAK4314535.1"/>
    <property type="molecule type" value="Genomic_DNA"/>
</dbReference>
<gene>
    <name evidence="1" type="ORF">Pmani_014240</name>
</gene>
<protein>
    <submittedName>
        <fullName evidence="1">Uncharacterized protein</fullName>
    </submittedName>
</protein>
<keyword evidence="2" id="KW-1185">Reference proteome</keyword>
<dbReference type="PANTHER" id="PTHR21041:SF9">
    <property type="entry name" value="DENDRITIC CELL-SPECIFIC TRANSMEMBRANE PROTEIN-LIKE DOMAIN-CONTAINING PROTEIN"/>
    <property type="match status" value="1"/>
</dbReference>
<dbReference type="Proteomes" id="UP001292094">
    <property type="component" value="Unassembled WGS sequence"/>
</dbReference>
<dbReference type="PANTHER" id="PTHR21041">
    <property type="entry name" value="DENDRITIC CELL-SPECIFIC TRANSMEMBRANE PROTEIN"/>
    <property type="match status" value="1"/>
</dbReference>